<dbReference type="STRING" id="348802.A0A0D2CXR8"/>
<sequence length="441" mass="49515">MDNDHTTLAAVETMPSTHIEFKTEESAYDTSFHLEAAFKRESPLGFMADCPSLSSSFLSSGSSIAGSHYLRRSSLGSCSSLTSPDMFFTPPARFASPITPMMQDPGVRMTYQKCLKPAACFDNCQPIFHMQEEDQYPQRCVWMSGVGSSPGLPMTDMSDMLMSAHGHPLYDSRQPGISNVISNPALTKSIFDGPLDSPTMHGSDHDFLRWTLAHTPTETIEPSVTFQRILPSSPSYKLEPSTPPKARVPPSAILSSSPLSMISPSVLPSQHDVDELSYDDLEQVLRHCDSKRHRTHHDRLHRRGYERRNTTGISKLSSKTAASNSGINCAPIIEENPYPCTYPGCIDKGTGKPKRFKRQEHRKRHEKTVHEKEDHDVYRCWVPECNRPFSRTDNLKSHLRNTHSKKPGVRGNRYVATLDKNSQYYDPDWVGELDKNGFPLV</sequence>
<name>A0A0D2CXR8_9EURO</name>
<dbReference type="OrthoDB" id="654211at2759"/>
<evidence type="ECO:0000256" key="1">
    <source>
        <dbReference type="PROSITE-ProRule" id="PRU00042"/>
    </source>
</evidence>
<dbReference type="InterPro" id="IPR036236">
    <property type="entry name" value="Znf_C2H2_sf"/>
</dbReference>
<reference evidence="3 4" key="1">
    <citation type="submission" date="2015-01" db="EMBL/GenBank/DDBJ databases">
        <title>The Genome Sequence of Exophiala xenobiotica CBS118157.</title>
        <authorList>
            <consortium name="The Broad Institute Genomics Platform"/>
            <person name="Cuomo C."/>
            <person name="de Hoog S."/>
            <person name="Gorbushina A."/>
            <person name="Stielow B."/>
            <person name="Teixiera M."/>
            <person name="Abouelleil A."/>
            <person name="Chapman S.B."/>
            <person name="Priest M."/>
            <person name="Young S.K."/>
            <person name="Wortman J."/>
            <person name="Nusbaum C."/>
            <person name="Birren B."/>
        </authorList>
    </citation>
    <scope>NUCLEOTIDE SEQUENCE [LARGE SCALE GENOMIC DNA]</scope>
    <source>
        <strain evidence="3 4">CBS 118157</strain>
    </source>
</reference>
<dbReference type="GO" id="GO:0008270">
    <property type="term" value="F:zinc ion binding"/>
    <property type="evidence" value="ECO:0007669"/>
    <property type="project" value="UniProtKB-KW"/>
</dbReference>
<dbReference type="Proteomes" id="UP000054342">
    <property type="component" value="Unassembled WGS sequence"/>
</dbReference>
<dbReference type="PROSITE" id="PS50157">
    <property type="entry name" value="ZINC_FINGER_C2H2_2"/>
    <property type="match status" value="1"/>
</dbReference>
<dbReference type="SUPFAM" id="SSF57667">
    <property type="entry name" value="beta-beta-alpha zinc fingers"/>
    <property type="match status" value="1"/>
</dbReference>
<protein>
    <recommendedName>
        <fullName evidence="2">C2H2-type domain-containing protein</fullName>
    </recommendedName>
</protein>
<dbReference type="GeneID" id="25329175"/>
<gene>
    <name evidence="3" type="ORF">PV05_07267</name>
</gene>
<dbReference type="HOGENOM" id="CLU_662282_0_0_1"/>
<keyword evidence="4" id="KW-1185">Reference proteome</keyword>
<dbReference type="EMBL" id="KN847320">
    <property type="protein sequence ID" value="KIW54947.1"/>
    <property type="molecule type" value="Genomic_DNA"/>
</dbReference>
<keyword evidence="1" id="KW-0479">Metal-binding</keyword>
<dbReference type="InterPro" id="IPR013087">
    <property type="entry name" value="Znf_C2H2_type"/>
</dbReference>
<dbReference type="PROSITE" id="PS00028">
    <property type="entry name" value="ZINC_FINGER_C2H2_1"/>
    <property type="match status" value="1"/>
</dbReference>
<dbReference type="RefSeq" id="XP_013315531.1">
    <property type="nucleotide sequence ID" value="XM_013460077.1"/>
</dbReference>
<feature type="domain" description="C2H2-type" evidence="2">
    <location>
        <begin position="378"/>
        <end position="408"/>
    </location>
</feature>
<dbReference type="Gene3D" id="3.30.160.60">
    <property type="entry name" value="Classic Zinc Finger"/>
    <property type="match status" value="2"/>
</dbReference>
<keyword evidence="1" id="KW-0862">Zinc</keyword>
<keyword evidence="1" id="KW-0863">Zinc-finger</keyword>
<accession>A0A0D2CXR8</accession>
<dbReference type="AlphaFoldDB" id="A0A0D2CXR8"/>
<dbReference type="SMART" id="SM00355">
    <property type="entry name" value="ZnF_C2H2"/>
    <property type="match status" value="2"/>
</dbReference>
<evidence type="ECO:0000313" key="4">
    <source>
        <dbReference type="Proteomes" id="UP000054342"/>
    </source>
</evidence>
<evidence type="ECO:0000259" key="2">
    <source>
        <dbReference type="PROSITE" id="PS50157"/>
    </source>
</evidence>
<organism evidence="3 4">
    <name type="scientific">Exophiala xenobiotica</name>
    <dbReference type="NCBI Taxonomy" id="348802"/>
    <lineage>
        <taxon>Eukaryota</taxon>
        <taxon>Fungi</taxon>
        <taxon>Dikarya</taxon>
        <taxon>Ascomycota</taxon>
        <taxon>Pezizomycotina</taxon>
        <taxon>Eurotiomycetes</taxon>
        <taxon>Chaetothyriomycetidae</taxon>
        <taxon>Chaetothyriales</taxon>
        <taxon>Herpotrichiellaceae</taxon>
        <taxon>Exophiala</taxon>
    </lineage>
</organism>
<evidence type="ECO:0000313" key="3">
    <source>
        <dbReference type="EMBL" id="KIW54947.1"/>
    </source>
</evidence>
<proteinExistence type="predicted"/>